<organism evidence="2 3">
    <name type="scientific">Cochliobolus carbonum (strain 26-R-13)</name>
    <name type="common">Maize leaf spot fungus</name>
    <name type="synonym">Bipolaris zeicola</name>
    <dbReference type="NCBI Taxonomy" id="930089"/>
    <lineage>
        <taxon>Eukaryota</taxon>
        <taxon>Fungi</taxon>
        <taxon>Dikarya</taxon>
        <taxon>Ascomycota</taxon>
        <taxon>Pezizomycotina</taxon>
        <taxon>Dothideomycetes</taxon>
        <taxon>Pleosporomycetidae</taxon>
        <taxon>Pleosporales</taxon>
        <taxon>Pleosporineae</taxon>
        <taxon>Pleosporaceae</taxon>
        <taxon>Bipolaris</taxon>
    </lineage>
</organism>
<sequence length="668" mass="75582">MAPLLAWTVLFTSVISTASGAAIKPQRQSVNKRSISNILERKPVVRPRRDGDPTDYSWVKSLVAIGDSFTAGIGSGNHLGSVFHDENSWLCSRYDLSYPMLVYNTIGSSVKDFQFPACSGDRSVQIFEQVEKLKDNIDMVIMTAGGNDLCLAGMIKKCVMLPYEGEETCNAIIDKAQENIDTILKSNLKQILLALNDKMAEDGVVVYNGYSQFFNTENDDCATKQSWAFSRWLPKYWFKTALTLTTARRERFNKLVLAINNAIRDVIYILRDEESIKYQIGFSNWDPWVRDGVKGQMCDPSSSGKYPDSDQPDLQFFKPSTDLASWEHDELRKRQEDIKQMHENGTLPSNKDTIDPSIYNSILWKSSSPGAEVIHKLNKRAPAPPGCPGDNDWFDPTLGLGLPDSFGKLFHPNELGHETIASFALAKGIDLRAKVLGQDSETCAVTDEFKCWQKEGRKGYVTGDRMNESIEKFCGTDVNAPDHEVGWRREFTYYPGTLDEHTFVLQLGQDAGDFKKDDCIESFQRIVHSCDGNDPENPLNWKFGGRWRRDDYTYEINVKRDNRPWPVKATYGSCNGDYKFLWSYYEIRGAGFSSWDYGQETILDQTRKCLGLGVHEWGFSYFDEPDENGYEWFASFRTPVWVKARCFANNKVVMASGGFTNGCSGSDS</sequence>
<dbReference type="GO" id="GO:0016788">
    <property type="term" value="F:hydrolase activity, acting on ester bonds"/>
    <property type="evidence" value="ECO:0007669"/>
    <property type="project" value="InterPro"/>
</dbReference>
<dbReference type="GO" id="GO:0006629">
    <property type="term" value="P:lipid metabolic process"/>
    <property type="evidence" value="ECO:0007669"/>
    <property type="project" value="TreeGrafter"/>
</dbReference>
<dbReference type="RefSeq" id="XP_007716742.1">
    <property type="nucleotide sequence ID" value="XM_007718552.1"/>
</dbReference>
<keyword evidence="1" id="KW-0732">Signal</keyword>
<name>W6XNM9_COCC2</name>
<dbReference type="KEGG" id="bze:COCCADRAFT_8766"/>
<reference evidence="2 3" key="1">
    <citation type="journal article" date="2013" name="PLoS Genet.">
        <title>Comparative genome structure, secondary metabolite, and effector coding capacity across Cochliobolus pathogens.</title>
        <authorList>
            <person name="Condon B.J."/>
            <person name="Leng Y."/>
            <person name="Wu D."/>
            <person name="Bushley K.E."/>
            <person name="Ohm R.A."/>
            <person name="Otillar R."/>
            <person name="Martin J."/>
            <person name="Schackwitz W."/>
            <person name="Grimwood J."/>
            <person name="MohdZainudin N."/>
            <person name="Xue C."/>
            <person name="Wang R."/>
            <person name="Manning V.A."/>
            <person name="Dhillon B."/>
            <person name="Tu Z.J."/>
            <person name="Steffenson B.J."/>
            <person name="Salamov A."/>
            <person name="Sun H."/>
            <person name="Lowry S."/>
            <person name="LaButti K."/>
            <person name="Han J."/>
            <person name="Copeland A."/>
            <person name="Lindquist E."/>
            <person name="Barry K."/>
            <person name="Schmutz J."/>
            <person name="Baker S.E."/>
            <person name="Ciuffetti L.M."/>
            <person name="Grigoriev I.V."/>
            <person name="Zhong S."/>
            <person name="Turgeon B.G."/>
        </authorList>
    </citation>
    <scope>NUCLEOTIDE SEQUENCE [LARGE SCALE GENOMIC DNA]</scope>
    <source>
        <strain evidence="2 3">26-R-13</strain>
    </source>
</reference>
<dbReference type="OrthoDB" id="21678at2759"/>
<evidence type="ECO:0000313" key="3">
    <source>
        <dbReference type="Proteomes" id="UP000053841"/>
    </source>
</evidence>
<dbReference type="InterPro" id="IPR036514">
    <property type="entry name" value="SGNH_hydro_sf"/>
</dbReference>
<dbReference type="STRING" id="930089.W6XNM9"/>
<dbReference type="eggNOG" id="ENOG502QVBV">
    <property type="taxonomic scope" value="Eukaryota"/>
</dbReference>
<dbReference type="PANTHER" id="PTHR37981">
    <property type="entry name" value="LIPASE 2"/>
    <property type="match status" value="1"/>
</dbReference>
<evidence type="ECO:0000256" key="1">
    <source>
        <dbReference type="SAM" id="SignalP"/>
    </source>
</evidence>
<evidence type="ECO:0000313" key="2">
    <source>
        <dbReference type="EMBL" id="EUC28937.1"/>
    </source>
</evidence>
<dbReference type="PANTHER" id="PTHR37981:SF1">
    <property type="entry name" value="SGNH HYDROLASE-TYPE ESTERASE DOMAIN-CONTAINING PROTEIN"/>
    <property type="match status" value="1"/>
</dbReference>
<dbReference type="SUPFAM" id="SSF52266">
    <property type="entry name" value="SGNH hydrolase"/>
    <property type="match status" value="1"/>
</dbReference>
<feature type="signal peptide" evidence="1">
    <location>
        <begin position="1"/>
        <end position="20"/>
    </location>
</feature>
<dbReference type="CDD" id="cd01823">
    <property type="entry name" value="SEST_like"/>
    <property type="match status" value="1"/>
</dbReference>
<dbReference type="Pfam" id="PF00657">
    <property type="entry name" value="Lipase_GDSL"/>
    <property type="match status" value="1"/>
</dbReference>
<dbReference type="AlphaFoldDB" id="W6XNM9"/>
<gene>
    <name evidence="2" type="ORF">COCCADRAFT_8766</name>
</gene>
<accession>W6XNM9</accession>
<protein>
    <submittedName>
        <fullName evidence="2">Uncharacterized protein</fullName>
    </submittedName>
</protein>
<dbReference type="InterPro" id="IPR037460">
    <property type="entry name" value="SEST-like"/>
</dbReference>
<feature type="chain" id="PRO_5004888191" evidence="1">
    <location>
        <begin position="21"/>
        <end position="668"/>
    </location>
</feature>
<dbReference type="HOGENOM" id="CLU_032618_0_0_1"/>
<dbReference type="GeneID" id="19152404"/>
<dbReference type="Pfam" id="PF18647">
    <property type="entry name" value="Fungal_lectin_2"/>
    <property type="match status" value="1"/>
</dbReference>
<dbReference type="Gene3D" id="3.40.50.1110">
    <property type="entry name" value="SGNH hydrolase"/>
    <property type="match status" value="1"/>
</dbReference>
<dbReference type="InterPro" id="IPR001087">
    <property type="entry name" value="GDSL"/>
</dbReference>
<proteinExistence type="predicted"/>
<keyword evidence="3" id="KW-1185">Reference proteome</keyword>
<dbReference type="Proteomes" id="UP000053841">
    <property type="component" value="Unassembled WGS sequence"/>
</dbReference>
<dbReference type="EMBL" id="KI964777">
    <property type="protein sequence ID" value="EUC28937.1"/>
    <property type="molecule type" value="Genomic_DNA"/>
</dbReference>